<reference evidence="1" key="1">
    <citation type="submission" date="2021-09" db="EMBL/GenBank/DDBJ databases">
        <authorList>
            <consortium name="AG Swart"/>
            <person name="Singh M."/>
            <person name="Singh A."/>
            <person name="Seah K."/>
            <person name="Emmerich C."/>
        </authorList>
    </citation>
    <scope>NUCLEOTIDE SEQUENCE</scope>
    <source>
        <strain evidence="1">ATCC30299</strain>
    </source>
</reference>
<evidence type="ECO:0000313" key="2">
    <source>
        <dbReference type="Proteomes" id="UP001162131"/>
    </source>
</evidence>
<comment type="caution">
    <text evidence="1">The sequence shown here is derived from an EMBL/GenBank/DDBJ whole genome shotgun (WGS) entry which is preliminary data.</text>
</comment>
<accession>A0AAU9J0P0</accession>
<protein>
    <submittedName>
        <fullName evidence="1">Uncharacterized protein</fullName>
    </submittedName>
</protein>
<keyword evidence="2" id="KW-1185">Reference proteome</keyword>
<evidence type="ECO:0000313" key="1">
    <source>
        <dbReference type="EMBL" id="CAG9314184.1"/>
    </source>
</evidence>
<dbReference type="Proteomes" id="UP001162131">
    <property type="component" value="Unassembled WGS sequence"/>
</dbReference>
<dbReference type="EMBL" id="CAJZBQ010000011">
    <property type="protein sequence ID" value="CAG9314184.1"/>
    <property type="molecule type" value="Genomic_DNA"/>
</dbReference>
<organism evidence="1 2">
    <name type="scientific">Blepharisma stoltei</name>
    <dbReference type="NCBI Taxonomy" id="1481888"/>
    <lineage>
        <taxon>Eukaryota</taxon>
        <taxon>Sar</taxon>
        <taxon>Alveolata</taxon>
        <taxon>Ciliophora</taxon>
        <taxon>Postciliodesmatophora</taxon>
        <taxon>Heterotrichea</taxon>
        <taxon>Heterotrichida</taxon>
        <taxon>Blepharismidae</taxon>
        <taxon>Blepharisma</taxon>
    </lineage>
</organism>
<proteinExistence type="predicted"/>
<dbReference type="AlphaFoldDB" id="A0AAU9J0P0"/>
<name>A0AAU9J0P0_9CILI</name>
<sequence>MQKKKIMVIMKIRNWISEFGWIVWWNNFLTEMYKGEMRSVFMTQNSFRKCMLHTNLAISLIVFPIQAWENNLKFDPTSYNT</sequence>
<gene>
    <name evidence="1" type="ORF">BSTOLATCC_MIC9980</name>
</gene>